<dbReference type="EMBL" id="PEZL01000037">
    <property type="protein sequence ID" value="PIS13289.1"/>
    <property type="molecule type" value="Genomic_DNA"/>
</dbReference>
<sequence length="219" mass="24654">MWIINKTVNEILNLFLPENCLGCGQKNTYLCPECVNKMPAPPFGKDSRVLAATSYENPTIKKAIHALKYKKAGKIALPLAQLIEVRLHSIFNERGSTCLPVRQASIIIPVPMTKKRLRQRGFNQAEKIARHLSDITSLPLLTNVLYKNKETASQVDIKSREKRLKNLKNCFCVKNPEFIKDKNIFLLDDVFTTGATISECRKVLMKNGARRVTGVVVAC</sequence>
<organism evidence="2 3">
    <name type="scientific">Candidatus Tagabacteria bacterium CG09_land_8_20_14_0_10_41_14</name>
    <dbReference type="NCBI Taxonomy" id="1975021"/>
    <lineage>
        <taxon>Bacteria</taxon>
        <taxon>Candidatus Tagaibacteriota</taxon>
    </lineage>
</organism>
<gene>
    <name evidence="2" type="ORF">COT67_02525</name>
</gene>
<dbReference type="AlphaFoldDB" id="A0A2H0WMY8"/>
<evidence type="ECO:0008006" key="4">
    <source>
        <dbReference type="Google" id="ProtNLM"/>
    </source>
</evidence>
<evidence type="ECO:0000256" key="1">
    <source>
        <dbReference type="ARBA" id="ARBA00008007"/>
    </source>
</evidence>
<dbReference type="Gene3D" id="3.40.50.2020">
    <property type="match status" value="1"/>
</dbReference>
<dbReference type="InterPro" id="IPR000836">
    <property type="entry name" value="PRTase_dom"/>
</dbReference>
<proteinExistence type="inferred from homology"/>
<accession>A0A2H0WMY8</accession>
<dbReference type="InterPro" id="IPR051910">
    <property type="entry name" value="ComF/GntX_DNA_util-trans"/>
</dbReference>
<dbReference type="SUPFAM" id="SSF53271">
    <property type="entry name" value="PRTase-like"/>
    <property type="match status" value="1"/>
</dbReference>
<dbReference type="PANTHER" id="PTHR47505:SF1">
    <property type="entry name" value="DNA UTILIZATION PROTEIN YHGH"/>
    <property type="match status" value="1"/>
</dbReference>
<protein>
    <recommendedName>
        <fullName evidence="4">Phosphoribosyltransferase domain-containing protein</fullName>
    </recommendedName>
</protein>
<evidence type="ECO:0000313" key="2">
    <source>
        <dbReference type="EMBL" id="PIS13289.1"/>
    </source>
</evidence>
<comment type="caution">
    <text evidence="2">The sequence shown here is derived from an EMBL/GenBank/DDBJ whole genome shotgun (WGS) entry which is preliminary data.</text>
</comment>
<evidence type="ECO:0000313" key="3">
    <source>
        <dbReference type="Proteomes" id="UP000230353"/>
    </source>
</evidence>
<dbReference type="CDD" id="cd06223">
    <property type="entry name" value="PRTases_typeI"/>
    <property type="match status" value="1"/>
</dbReference>
<name>A0A2H0WMY8_9BACT</name>
<dbReference type="Proteomes" id="UP000230353">
    <property type="component" value="Unassembled WGS sequence"/>
</dbReference>
<dbReference type="PANTHER" id="PTHR47505">
    <property type="entry name" value="DNA UTILIZATION PROTEIN YHGH"/>
    <property type="match status" value="1"/>
</dbReference>
<dbReference type="InterPro" id="IPR029057">
    <property type="entry name" value="PRTase-like"/>
</dbReference>
<comment type="similarity">
    <text evidence="1">Belongs to the ComF/GntX family.</text>
</comment>
<reference evidence="3" key="1">
    <citation type="submission" date="2017-09" db="EMBL/GenBank/DDBJ databases">
        <title>Depth-based differentiation of microbial function through sediment-hosted aquifers and enrichment of novel symbionts in the deep terrestrial subsurface.</title>
        <authorList>
            <person name="Probst A.J."/>
            <person name="Ladd B."/>
            <person name="Jarett J.K."/>
            <person name="Geller-Mcgrath D.E."/>
            <person name="Sieber C.M.K."/>
            <person name="Emerson J.B."/>
            <person name="Anantharaman K."/>
            <person name="Thomas B.C."/>
            <person name="Malmstrom R."/>
            <person name="Stieglmeier M."/>
            <person name="Klingl A."/>
            <person name="Woyke T."/>
            <person name="Ryan C.M."/>
            <person name="Banfield J.F."/>
        </authorList>
    </citation>
    <scope>NUCLEOTIDE SEQUENCE [LARGE SCALE GENOMIC DNA]</scope>
</reference>